<reference evidence="3 4" key="1">
    <citation type="submission" date="2017-04" db="EMBL/GenBank/DDBJ databases">
        <title>Whole genome sequence of Bdellovibrio bacteriovorus strain SSB218315.</title>
        <authorList>
            <person name="Oyedara O."/>
            <person name="Rodriguez-Perez M.A."/>
        </authorList>
    </citation>
    <scope>NUCLEOTIDE SEQUENCE [LARGE SCALE GENOMIC DNA]</scope>
    <source>
        <strain evidence="3 4">SSB218315</strain>
    </source>
</reference>
<keyword evidence="2" id="KW-0812">Transmembrane</keyword>
<feature type="region of interest" description="Disordered" evidence="1">
    <location>
        <begin position="1"/>
        <end position="20"/>
    </location>
</feature>
<sequence>MNDDSFRNFLKENATPVPDAPLGESSRIWRHIEDRKHRRRRAWWVLVPAMAATLALVVAVKTQKPVVVAGAEEDYLYQEWSEFSKEVDSDFDQDMAIMFNGE</sequence>
<dbReference type="EMBL" id="CP020946">
    <property type="protein sequence ID" value="ASD64622.1"/>
    <property type="molecule type" value="Genomic_DNA"/>
</dbReference>
<evidence type="ECO:0000256" key="1">
    <source>
        <dbReference type="SAM" id="MobiDB-lite"/>
    </source>
</evidence>
<feature type="compositionally biased region" description="Basic and acidic residues" evidence="1">
    <location>
        <begin position="1"/>
        <end position="10"/>
    </location>
</feature>
<proteinExistence type="predicted"/>
<keyword evidence="2" id="KW-1133">Transmembrane helix</keyword>
<evidence type="ECO:0000313" key="3">
    <source>
        <dbReference type="EMBL" id="ASD64622.1"/>
    </source>
</evidence>
<dbReference type="AlphaFoldDB" id="A0A1Z3NAX8"/>
<dbReference type="Proteomes" id="UP000197003">
    <property type="component" value="Chromosome"/>
</dbReference>
<accession>A0A1Z3NAX8</accession>
<dbReference type="OrthoDB" id="5295315at2"/>
<evidence type="ECO:0000313" key="4">
    <source>
        <dbReference type="Proteomes" id="UP000197003"/>
    </source>
</evidence>
<name>A0A1Z3NAX8_BDEBC</name>
<feature type="transmembrane region" description="Helical" evidence="2">
    <location>
        <begin position="42"/>
        <end position="60"/>
    </location>
</feature>
<evidence type="ECO:0000256" key="2">
    <source>
        <dbReference type="SAM" id="Phobius"/>
    </source>
</evidence>
<keyword evidence="2" id="KW-0472">Membrane</keyword>
<gene>
    <name evidence="3" type="ORF">B9G79_14085</name>
</gene>
<protein>
    <submittedName>
        <fullName evidence="3">Uncharacterized protein</fullName>
    </submittedName>
</protein>
<dbReference type="RefSeq" id="WP_088566078.1">
    <property type="nucleotide sequence ID" value="NZ_CP020946.1"/>
</dbReference>
<organism evidence="3 4">
    <name type="scientific">Bdellovibrio bacteriovorus</name>
    <dbReference type="NCBI Taxonomy" id="959"/>
    <lineage>
        <taxon>Bacteria</taxon>
        <taxon>Pseudomonadati</taxon>
        <taxon>Bdellovibrionota</taxon>
        <taxon>Bdellovibrionia</taxon>
        <taxon>Bdellovibrionales</taxon>
        <taxon>Pseudobdellovibrionaceae</taxon>
        <taxon>Bdellovibrio</taxon>
    </lineage>
</organism>